<gene>
    <name evidence="2" type="ORF">ADN00_05500</name>
</gene>
<keyword evidence="3" id="KW-1185">Reference proteome</keyword>
<dbReference type="InterPro" id="IPR001940">
    <property type="entry name" value="Peptidase_S1C"/>
</dbReference>
<dbReference type="Gene3D" id="2.40.10.120">
    <property type="match status" value="1"/>
</dbReference>
<comment type="caution">
    <text evidence="2">The sequence shown here is derived from an EMBL/GenBank/DDBJ whole genome shotgun (WGS) entry which is preliminary data.</text>
</comment>
<sequence>MSSYPLPSSANKPNRGLITCGIIAVALLCVGSLVAIFGFGVLASIFGAEPEGLVVVPQLPATVSEGQDFDLVVNLRNEGEEALKISEIKLPDAITQAASVQQVIPASPNQVDYSDSTGYQFSITLSPKNSQQVIFKMIATRQGDFTGDLDVMVGTKTKSSQVRMVVSAASAQPPSQPPAAPNAPAPTFAPFTTFRNPKIPYEAVVQISAVVTVEGKQTVGWTGSGSIISPDGYILSNAHVVLSDRYFKVEDLVISLSTTADSDPVPMYLADLLQADEALDIAVIRISRDLNGNPINPQNLNLPFVQLGDSDTLELGEPLTIIGYPGIGGNTVTLTSGEVSGFTAESGYGNRAFIKTSATIAGGNSGGLAANQNGFLIGIPTQLGYGGEDQYVDCRVLVDTNRDGSVDENDTCVPTGGFINALRPVKLALPLIDAARRGEVSIAEAGVAPAEEINPTGGVIYSEDFNSTSGDWQESDTQDGAVGYYDGQYYIQVDTTQYLIWSTAGQSLQDVAVTVDANVLNPTGVGDYGLICRYVDNQNFYGLEISEDGYFIIYKYLNGEYFPLTSETWTYSEMIPTGQPTQITATCNGNRLMLAVNNMVLAEVQDSSHRSGDVGLIAGTFDQPSIVVGFDNFTVRQP</sequence>
<keyword evidence="1" id="KW-1133">Transmembrane helix</keyword>
<dbReference type="PRINTS" id="PR00834">
    <property type="entry name" value="PROTEASES2C"/>
</dbReference>
<reference evidence="2 3" key="1">
    <citation type="submission" date="2015-07" db="EMBL/GenBank/DDBJ databases">
        <title>Genome sequence of Ornatilinea apprima DSM 23815.</title>
        <authorList>
            <person name="Hemp J."/>
            <person name="Ward L.M."/>
            <person name="Pace L.A."/>
            <person name="Fischer W.W."/>
        </authorList>
    </citation>
    <scope>NUCLEOTIDE SEQUENCE [LARGE SCALE GENOMIC DNA]</scope>
    <source>
        <strain evidence="2 3">P3M-1</strain>
    </source>
</reference>
<dbReference type="InterPro" id="IPR009003">
    <property type="entry name" value="Peptidase_S1_PA"/>
</dbReference>
<keyword evidence="1" id="KW-0812">Transmembrane</keyword>
<evidence type="ECO:0008006" key="4">
    <source>
        <dbReference type="Google" id="ProtNLM"/>
    </source>
</evidence>
<dbReference type="AlphaFoldDB" id="A0A0P6XU90"/>
<evidence type="ECO:0000256" key="1">
    <source>
        <dbReference type="SAM" id="Phobius"/>
    </source>
</evidence>
<dbReference type="GO" id="GO:0006508">
    <property type="term" value="P:proteolysis"/>
    <property type="evidence" value="ECO:0007669"/>
    <property type="project" value="InterPro"/>
</dbReference>
<proteinExistence type="predicted"/>
<dbReference type="OrthoDB" id="277520at2"/>
<keyword evidence="1" id="KW-0472">Membrane</keyword>
<accession>A0A0P6XU90</accession>
<organism evidence="2 3">
    <name type="scientific">Ornatilinea apprima</name>
    <dbReference type="NCBI Taxonomy" id="1134406"/>
    <lineage>
        <taxon>Bacteria</taxon>
        <taxon>Bacillati</taxon>
        <taxon>Chloroflexota</taxon>
        <taxon>Anaerolineae</taxon>
        <taxon>Anaerolineales</taxon>
        <taxon>Anaerolineaceae</taxon>
        <taxon>Ornatilinea</taxon>
    </lineage>
</organism>
<dbReference type="Proteomes" id="UP000050417">
    <property type="component" value="Unassembled WGS sequence"/>
</dbReference>
<dbReference type="GO" id="GO:0004252">
    <property type="term" value="F:serine-type endopeptidase activity"/>
    <property type="evidence" value="ECO:0007669"/>
    <property type="project" value="InterPro"/>
</dbReference>
<dbReference type="SUPFAM" id="SSF50494">
    <property type="entry name" value="Trypsin-like serine proteases"/>
    <property type="match status" value="1"/>
</dbReference>
<evidence type="ECO:0000313" key="3">
    <source>
        <dbReference type="Proteomes" id="UP000050417"/>
    </source>
</evidence>
<name>A0A0P6XU90_9CHLR</name>
<protein>
    <recommendedName>
        <fullName evidence="4">Serine protease</fullName>
    </recommendedName>
</protein>
<dbReference type="PATRIC" id="fig|1134406.4.peg.1576"/>
<dbReference type="PANTHER" id="PTHR22939:SF129">
    <property type="entry name" value="SERINE PROTEASE HTRA2, MITOCHONDRIAL"/>
    <property type="match status" value="1"/>
</dbReference>
<dbReference type="Pfam" id="PF13365">
    <property type="entry name" value="Trypsin_2"/>
    <property type="match status" value="1"/>
</dbReference>
<feature type="transmembrane region" description="Helical" evidence="1">
    <location>
        <begin position="21"/>
        <end position="46"/>
    </location>
</feature>
<dbReference type="PANTHER" id="PTHR22939">
    <property type="entry name" value="SERINE PROTEASE FAMILY S1C HTRA-RELATED"/>
    <property type="match status" value="1"/>
</dbReference>
<dbReference type="RefSeq" id="WP_075061971.1">
    <property type="nucleotide sequence ID" value="NZ_LGCL01000016.1"/>
</dbReference>
<dbReference type="EMBL" id="LGCL01000016">
    <property type="protein sequence ID" value="KPL78702.1"/>
    <property type="molecule type" value="Genomic_DNA"/>
</dbReference>
<dbReference type="STRING" id="1134406.ADN00_05500"/>
<evidence type="ECO:0000313" key="2">
    <source>
        <dbReference type="EMBL" id="KPL78702.1"/>
    </source>
</evidence>
<dbReference type="Gene3D" id="2.60.120.560">
    <property type="entry name" value="Exo-inulinase, domain 1"/>
    <property type="match status" value="1"/>
</dbReference>